<feature type="non-terminal residue" evidence="2">
    <location>
        <position position="54"/>
    </location>
</feature>
<proteinExistence type="predicted"/>
<evidence type="ECO:0000313" key="3">
    <source>
        <dbReference type="Proteomes" id="UP001295444"/>
    </source>
</evidence>
<dbReference type="AlphaFoldDB" id="A0AAD1QY67"/>
<dbReference type="Proteomes" id="UP001295444">
    <property type="component" value="Chromosome 01"/>
</dbReference>
<evidence type="ECO:0000256" key="1">
    <source>
        <dbReference type="SAM" id="MobiDB-lite"/>
    </source>
</evidence>
<feature type="non-terminal residue" evidence="2">
    <location>
        <position position="1"/>
    </location>
</feature>
<accession>A0AAD1QY67</accession>
<gene>
    <name evidence="2" type="ORF">PECUL_23A007333</name>
</gene>
<name>A0AAD1QY67_PELCU</name>
<feature type="compositionally biased region" description="Polar residues" evidence="1">
    <location>
        <begin position="44"/>
        <end position="54"/>
    </location>
</feature>
<protein>
    <submittedName>
        <fullName evidence="2">Uncharacterized protein</fullName>
    </submittedName>
</protein>
<feature type="region of interest" description="Disordered" evidence="1">
    <location>
        <begin position="1"/>
        <end position="54"/>
    </location>
</feature>
<reference evidence="2" key="1">
    <citation type="submission" date="2022-03" db="EMBL/GenBank/DDBJ databases">
        <authorList>
            <person name="Alioto T."/>
            <person name="Alioto T."/>
            <person name="Gomez Garrido J."/>
        </authorList>
    </citation>
    <scope>NUCLEOTIDE SEQUENCE</scope>
</reference>
<organism evidence="2 3">
    <name type="scientific">Pelobates cultripes</name>
    <name type="common">Western spadefoot toad</name>
    <dbReference type="NCBI Taxonomy" id="61616"/>
    <lineage>
        <taxon>Eukaryota</taxon>
        <taxon>Metazoa</taxon>
        <taxon>Chordata</taxon>
        <taxon>Craniata</taxon>
        <taxon>Vertebrata</taxon>
        <taxon>Euteleostomi</taxon>
        <taxon>Amphibia</taxon>
        <taxon>Batrachia</taxon>
        <taxon>Anura</taxon>
        <taxon>Pelobatoidea</taxon>
        <taxon>Pelobatidae</taxon>
        <taxon>Pelobates</taxon>
    </lineage>
</organism>
<feature type="compositionally biased region" description="Basic residues" evidence="1">
    <location>
        <begin position="1"/>
        <end position="14"/>
    </location>
</feature>
<dbReference type="EMBL" id="OW240912">
    <property type="protein sequence ID" value="CAH2219388.1"/>
    <property type="molecule type" value="Genomic_DNA"/>
</dbReference>
<keyword evidence="3" id="KW-1185">Reference proteome</keyword>
<sequence length="54" mass="6152">GGKQRTQRSRHREAKSRTEQTRAHKESPHRNDTEETITHLSGLPQHSLSTPPTP</sequence>
<feature type="compositionally biased region" description="Basic and acidic residues" evidence="1">
    <location>
        <begin position="15"/>
        <end position="37"/>
    </location>
</feature>
<evidence type="ECO:0000313" key="2">
    <source>
        <dbReference type="EMBL" id="CAH2219388.1"/>
    </source>
</evidence>